<name>A0A857J0N7_9BURK</name>
<gene>
    <name evidence="1" type="ORF">GT347_01320</name>
</gene>
<reference evidence="1 2" key="1">
    <citation type="submission" date="2020-01" db="EMBL/GenBank/DDBJ databases">
        <title>Genome sequencing of strain KACC 21265.</title>
        <authorList>
            <person name="Heo J."/>
            <person name="Kim S.-J."/>
            <person name="Kim J.-S."/>
            <person name="Hong S.-B."/>
            <person name="Kwon S.-W."/>
        </authorList>
    </citation>
    <scope>NUCLEOTIDE SEQUENCE [LARGE SCALE GENOMIC DNA]</scope>
    <source>
        <strain evidence="1 2">KACC 21265</strain>
    </source>
</reference>
<dbReference type="RefSeq" id="WP_160550267.1">
    <property type="nucleotide sequence ID" value="NZ_CP047650.1"/>
</dbReference>
<protein>
    <submittedName>
        <fullName evidence="1">Uncharacterized protein</fullName>
    </submittedName>
</protein>
<accession>A0A857J0N7</accession>
<proteinExistence type="predicted"/>
<keyword evidence="2" id="KW-1185">Reference proteome</keyword>
<dbReference type="Proteomes" id="UP000464787">
    <property type="component" value="Chromosome"/>
</dbReference>
<organism evidence="1 2">
    <name type="scientific">Xylophilus rhododendri</name>
    <dbReference type="NCBI Taxonomy" id="2697032"/>
    <lineage>
        <taxon>Bacteria</taxon>
        <taxon>Pseudomonadati</taxon>
        <taxon>Pseudomonadota</taxon>
        <taxon>Betaproteobacteria</taxon>
        <taxon>Burkholderiales</taxon>
        <taxon>Xylophilus</taxon>
    </lineage>
</organism>
<dbReference type="KEGG" id="xyk:GT347_01320"/>
<evidence type="ECO:0000313" key="2">
    <source>
        <dbReference type="Proteomes" id="UP000464787"/>
    </source>
</evidence>
<dbReference type="EMBL" id="CP047650">
    <property type="protein sequence ID" value="QHI96749.1"/>
    <property type="molecule type" value="Genomic_DNA"/>
</dbReference>
<dbReference type="AlphaFoldDB" id="A0A857J0N7"/>
<sequence>MIASNYRRYPQALALQLVLNFGRRLVWALARPTQRRLREIRRLRAAAFARAGRIAYPVVPPVPAWFVQARRAAQQLAQAVRSACLGLAWAT</sequence>
<evidence type="ECO:0000313" key="1">
    <source>
        <dbReference type="EMBL" id="QHI96749.1"/>
    </source>
</evidence>